<protein>
    <submittedName>
        <fullName evidence="2">Uncharacterized protein</fullName>
    </submittedName>
</protein>
<evidence type="ECO:0000313" key="2">
    <source>
        <dbReference type="EMBL" id="KAK3359430.1"/>
    </source>
</evidence>
<evidence type="ECO:0000256" key="1">
    <source>
        <dbReference type="SAM" id="MobiDB-lite"/>
    </source>
</evidence>
<name>A0AAJ0HQ85_9PEZI</name>
<evidence type="ECO:0000313" key="3">
    <source>
        <dbReference type="Proteomes" id="UP001275084"/>
    </source>
</evidence>
<feature type="region of interest" description="Disordered" evidence="1">
    <location>
        <begin position="38"/>
        <end position="57"/>
    </location>
</feature>
<organism evidence="2 3">
    <name type="scientific">Lasiosphaeria hispida</name>
    <dbReference type="NCBI Taxonomy" id="260671"/>
    <lineage>
        <taxon>Eukaryota</taxon>
        <taxon>Fungi</taxon>
        <taxon>Dikarya</taxon>
        <taxon>Ascomycota</taxon>
        <taxon>Pezizomycotina</taxon>
        <taxon>Sordariomycetes</taxon>
        <taxon>Sordariomycetidae</taxon>
        <taxon>Sordariales</taxon>
        <taxon>Lasiosphaeriaceae</taxon>
        <taxon>Lasiosphaeria</taxon>
    </lineage>
</organism>
<dbReference type="Proteomes" id="UP001275084">
    <property type="component" value="Unassembled WGS sequence"/>
</dbReference>
<accession>A0AAJ0HQ85</accession>
<proteinExistence type="predicted"/>
<dbReference type="AlphaFoldDB" id="A0AAJ0HQ85"/>
<gene>
    <name evidence="2" type="ORF">B0T25DRAFT_577561</name>
</gene>
<sequence length="215" mass="24252">MCKRYRLGFPCGSICRSWGYCDKSTYRNKVAFRVPSHHRSPPPYPCSPGDEPCPSLSSRRRREEEYRAFVASSRQASCPTKRGRTPLPTSRPRIRVRKEHILLRERVPCSRRKKVRIENPHVLKCPNPDCDYERVGRVWACCMCGGGPNRHSTCDSEIDQDISILEECGHSVCENCQPYEFPPVPVFSPAVGDWVVTPTGSDGGTAPEIEAADND</sequence>
<dbReference type="EMBL" id="JAUIQD010000002">
    <property type="protein sequence ID" value="KAK3359430.1"/>
    <property type="molecule type" value="Genomic_DNA"/>
</dbReference>
<reference evidence="2" key="1">
    <citation type="journal article" date="2023" name="Mol. Phylogenet. Evol.">
        <title>Genome-scale phylogeny and comparative genomics of the fungal order Sordariales.</title>
        <authorList>
            <person name="Hensen N."/>
            <person name="Bonometti L."/>
            <person name="Westerberg I."/>
            <person name="Brannstrom I.O."/>
            <person name="Guillou S."/>
            <person name="Cros-Aarteil S."/>
            <person name="Calhoun S."/>
            <person name="Haridas S."/>
            <person name="Kuo A."/>
            <person name="Mondo S."/>
            <person name="Pangilinan J."/>
            <person name="Riley R."/>
            <person name="LaButti K."/>
            <person name="Andreopoulos B."/>
            <person name="Lipzen A."/>
            <person name="Chen C."/>
            <person name="Yan M."/>
            <person name="Daum C."/>
            <person name="Ng V."/>
            <person name="Clum A."/>
            <person name="Steindorff A."/>
            <person name="Ohm R.A."/>
            <person name="Martin F."/>
            <person name="Silar P."/>
            <person name="Natvig D.O."/>
            <person name="Lalanne C."/>
            <person name="Gautier V."/>
            <person name="Ament-Velasquez S.L."/>
            <person name="Kruys A."/>
            <person name="Hutchinson M.I."/>
            <person name="Powell A.J."/>
            <person name="Barry K."/>
            <person name="Miller A.N."/>
            <person name="Grigoriev I.V."/>
            <person name="Debuchy R."/>
            <person name="Gladieux P."/>
            <person name="Hiltunen Thoren M."/>
            <person name="Johannesson H."/>
        </authorList>
    </citation>
    <scope>NUCLEOTIDE SEQUENCE</scope>
    <source>
        <strain evidence="2">CBS 955.72</strain>
    </source>
</reference>
<comment type="caution">
    <text evidence="2">The sequence shown here is derived from an EMBL/GenBank/DDBJ whole genome shotgun (WGS) entry which is preliminary data.</text>
</comment>
<reference evidence="2" key="2">
    <citation type="submission" date="2023-06" db="EMBL/GenBank/DDBJ databases">
        <authorList>
            <consortium name="Lawrence Berkeley National Laboratory"/>
            <person name="Haridas S."/>
            <person name="Hensen N."/>
            <person name="Bonometti L."/>
            <person name="Westerberg I."/>
            <person name="Brannstrom I.O."/>
            <person name="Guillou S."/>
            <person name="Cros-Aarteil S."/>
            <person name="Calhoun S."/>
            <person name="Kuo A."/>
            <person name="Mondo S."/>
            <person name="Pangilinan J."/>
            <person name="Riley R."/>
            <person name="Labutti K."/>
            <person name="Andreopoulos B."/>
            <person name="Lipzen A."/>
            <person name="Chen C."/>
            <person name="Yanf M."/>
            <person name="Daum C."/>
            <person name="Ng V."/>
            <person name="Clum A."/>
            <person name="Steindorff A."/>
            <person name="Ohm R."/>
            <person name="Martin F."/>
            <person name="Silar P."/>
            <person name="Natvig D."/>
            <person name="Lalanne C."/>
            <person name="Gautier V."/>
            <person name="Ament-Velasquez S.L."/>
            <person name="Kruys A."/>
            <person name="Hutchinson M.I."/>
            <person name="Powell A.J."/>
            <person name="Barry K."/>
            <person name="Miller A.N."/>
            <person name="Grigoriev I.V."/>
            <person name="Debuchy R."/>
            <person name="Gladieux P."/>
            <person name="Thoren M.H."/>
            <person name="Johannesson H."/>
        </authorList>
    </citation>
    <scope>NUCLEOTIDE SEQUENCE</scope>
    <source>
        <strain evidence="2">CBS 955.72</strain>
    </source>
</reference>
<keyword evidence="3" id="KW-1185">Reference proteome</keyword>